<sequence>MAVGRDVPAPEATNSSCGRLCDTCEEFCVPWNSHFFAMLKDCGHTCKLIADGENVVQGPGKFVDEIRKKLDCQKLWLSPHMDVPGEGELPPKLHELPGPLREMYSYGGLVDLKDNYMNSKYYGSKKDVSGLKHHWTKEMIEELVSEAHEHKLRGTYGFNETQCLEAGLKDADLRGKKVLVIGSERPWVEALCLEHGASEVTTLEYASLVSSHDRVHTITPPKMAAAMEKDVPPSFDAIVTFSSVEHSGLGRYGDALNPFGDLITMARAWCVAKPGANLVLGVMSEGIGKRRSKILFNAHRSYGRVTYAQLLANWKQETFHKCGQSVFTSTKLPAL</sequence>
<gene>
    <name evidence="1" type="ORF">SNEC2469_LOCUS30805</name>
</gene>
<dbReference type="EMBL" id="CAJNJA010072768">
    <property type="protein sequence ID" value="CAE7907810.1"/>
    <property type="molecule type" value="Genomic_DNA"/>
</dbReference>
<dbReference type="Proteomes" id="UP000601435">
    <property type="component" value="Unassembled WGS sequence"/>
</dbReference>
<evidence type="ECO:0000313" key="2">
    <source>
        <dbReference type="Proteomes" id="UP000601435"/>
    </source>
</evidence>
<reference evidence="1" key="1">
    <citation type="submission" date="2021-02" db="EMBL/GenBank/DDBJ databases">
        <authorList>
            <person name="Dougan E. K."/>
            <person name="Rhodes N."/>
            <person name="Thang M."/>
            <person name="Chan C."/>
        </authorList>
    </citation>
    <scope>NUCLEOTIDE SEQUENCE</scope>
</reference>
<accession>A0A813BI04</accession>
<comment type="caution">
    <text evidence="1">The sequence shown here is derived from an EMBL/GenBank/DDBJ whole genome shotgun (WGS) entry which is preliminary data.</text>
</comment>
<name>A0A813BI04_9DINO</name>
<keyword evidence="2" id="KW-1185">Reference proteome</keyword>
<dbReference type="Pfam" id="PF03269">
    <property type="entry name" value="DUF268"/>
    <property type="match status" value="1"/>
</dbReference>
<dbReference type="OrthoDB" id="428346at2759"/>
<dbReference type="AlphaFoldDB" id="A0A813BI04"/>
<proteinExistence type="predicted"/>
<protein>
    <submittedName>
        <fullName evidence="1">Uncharacterized protein</fullName>
    </submittedName>
</protein>
<organism evidence="1 2">
    <name type="scientific">Symbiodinium necroappetens</name>
    <dbReference type="NCBI Taxonomy" id="1628268"/>
    <lineage>
        <taxon>Eukaryota</taxon>
        <taxon>Sar</taxon>
        <taxon>Alveolata</taxon>
        <taxon>Dinophyceae</taxon>
        <taxon>Suessiales</taxon>
        <taxon>Symbiodiniaceae</taxon>
        <taxon>Symbiodinium</taxon>
    </lineage>
</organism>
<dbReference type="InterPro" id="IPR004951">
    <property type="entry name" value="DUF268_CAE_spp"/>
</dbReference>
<evidence type="ECO:0000313" key="1">
    <source>
        <dbReference type="EMBL" id="CAE7907810.1"/>
    </source>
</evidence>